<dbReference type="PANTHER" id="PTHR22589:SF103">
    <property type="entry name" value="CARNITINE O-ACETYL-TRANSFERASE, ISOFORM A-RELATED"/>
    <property type="match status" value="1"/>
</dbReference>
<evidence type="ECO:0000256" key="9">
    <source>
        <dbReference type="ARBA" id="ARBA00023098"/>
    </source>
</evidence>
<dbReference type="OrthoDB" id="240216at2759"/>
<dbReference type="GO" id="GO:0005743">
    <property type="term" value="C:mitochondrial inner membrane"/>
    <property type="evidence" value="ECO:0007669"/>
    <property type="project" value="UniProtKB-SubCell"/>
</dbReference>
<evidence type="ECO:0000256" key="14">
    <source>
        <dbReference type="ARBA" id="ARBA00052702"/>
    </source>
</evidence>
<dbReference type="FunFam" id="3.30.559.70:FF:000007">
    <property type="entry name" value="Carnitine O-acetyltransferase, mitochondrial"/>
    <property type="match status" value="1"/>
</dbReference>
<name>M5G4V0_DACPD</name>
<feature type="region of interest" description="Disordered" evidence="19">
    <location>
        <begin position="607"/>
        <end position="634"/>
    </location>
</feature>
<reference evidence="21 22" key="1">
    <citation type="journal article" date="2012" name="Science">
        <title>The Paleozoic origin of enzymatic lignin decomposition reconstructed from 31 fungal genomes.</title>
        <authorList>
            <person name="Floudas D."/>
            <person name="Binder M."/>
            <person name="Riley R."/>
            <person name="Barry K."/>
            <person name="Blanchette R.A."/>
            <person name="Henrissat B."/>
            <person name="Martinez A.T."/>
            <person name="Otillar R."/>
            <person name="Spatafora J.W."/>
            <person name="Yadav J.S."/>
            <person name="Aerts A."/>
            <person name="Benoit I."/>
            <person name="Boyd A."/>
            <person name="Carlson A."/>
            <person name="Copeland A."/>
            <person name="Coutinho P.M."/>
            <person name="de Vries R.P."/>
            <person name="Ferreira P."/>
            <person name="Findley K."/>
            <person name="Foster B."/>
            <person name="Gaskell J."/>
            <person name="Glotzer D."/>
            <person name="Gorecki P."/>
            <person name="Heitman J."/>
            <person name="Hesse C."/>
            <person name="Hori C."/>
            <person name="Igarashi K."/>
            <person name="Jurgens J.A."/>
            <person name="Kallen N."/>
            <person name="Kersten P."/>
            <person name="Kohler A."/>
            <person name="Kuees U."/>
            <person name="Kumar T.K.A."/>
            <person name="Kuo A."/>
            <person name="LaButti K."/>
            <person name="Larrondo L.F."/>
            <person name="Lindquist E."/>
            <person name="Ling A."/>
            <person name="Lombard V."/>
            <person name="Lucas S."/>
            <person name="Lundell T."/>
            <person name="Martin R."/>
            <person name="McLaughlin D.J."/>
            <person name="Morgenstern I."/>
            <person name="Morin E."/>
            <person name="Murat C."/>
            <person name="Nagy L.G."/>
            <person name="Nolan M."/>
            <person name="Ohm R.A."/>
            <person name="Patyshakuliyeva A."/>
            <person name="Rokas A."/>
            <person name="Ruiz-Duenas F.J."/>
            <person name="Sabat G."/>
            <person name="Salamov A."/>
            <person name="Samejima M."/>
            <person name="Schmutz J."/>
            <person name="Slot J.C."/>
            <person name="St John F."/>
            <person name="Stenlid J."/>
            <person name="Sun H."/>
            <person name="Sun S."/>
            <person name="Syed K."/>
            <person name="Tsang A."/>
            <person name="Wiebenga A."/>
            <person name="Young D."/>
            <person name="Pisabarro A."/>
            <person name="Eastwood D.C."/>
            <person name="Martin F."/>
            <person name="Cullen D."/>
            <person name="Grigoriev I.V."/>
            <person name="Hibbett D.S."/>
        </authorList>
    </citation>
    <scope>NUCLEOTIDE SEQUENCE [LARGE SCALE GENOMIC DNA]</scope>
    <source>
        <strain evidence="21 22">DJM-731 SS1</strain>
    </source>
</reference>
<evidence type="ECO:0000256" key="17">
    <source>
        <dbReference type="ARBA" id="ARBA00073438"/>
    </source>
</evidence>
<feature type="compositionally biased region" description="Basic and acidic residues" evidence="19">
    <location>
        <begin position="609"/>
        <end position="619"/>
    </location>
</feature>
<evidence type="ECO:0000256" key="8">
    <source>
        <dbReference type="ARBA" id="ARBA00022946"/>
    </source>
</evidence>
<accession>M5G4V0</accession>
<keyword evidence="12" id="KW-0576">Peroxisome</keyword>
<keyword evidence="11" id="KW-0472">Membrane</keyword>
<evidence type="ECO:0000256" key="7">
    <source>
        <dbReference type="ARBA" id="ARBA00022832"/>
    </source>
</evidence>
<dbReference type="Gene3D" id="3.30.559.10">
    <property type="entry name" value="Chloramphenicol acetyltransferase-like domain"/>
    <property type="match status" value="1"/>
</dbReference>
<sequence>MSDPSLPPMHRYQPFIPSLPLPSLAHTIPLYLSSIKPHCTPSEYALAKSEADDFLLSPLAALLQSRLEQRRQDEEQKAASSDVQGAIQGIGGNWLADWWNALAYNQFRDPVVPWVSYYYVHKDAETREKPERRAAQLVRGAMLFRKLVESGTLEPDKMRQTPLDMSSFRYLFNSARYPHPEEDYTKKFDPGEHGHAVFVRKNRLFKLQAEGLRLDQLETAIRKIYALATESAPAPSVGSLTSAPRTFWASARALLTQNKGNDRVLEEIDSAVVVVALDEERPVTREEIGWGCWAGKKGGGGRGRWFDKHQFIVFDNARSGFLGEHSAMDGTPTLRMNEFILAALEAGKLESPKKDQDEGKSNPLNLDPEELVFEVNDQVKEKIAESETMFDEVMAKHEMRVLHYTAYGSDLIKSYKCSPDAWAQLVMQLAWHLSFSRPGVCYESCQTRKFRRGRTEVIRSSSEESRLWAEGMLDPDVSDGVRKEMFLKAVQRHLEYAGQAANGLGVDRHLLGLRMVLRPSESHPFLDSPLMQKTKNWEMSTSQLSSAYVQGWGYAEVVPEGYGLAYAIHPDHLRWTITCLKGEGEGGRAERMAWYIEEAAGRVRRMMRSAREEEKGLEREGEEPAGPAGGRAKL</sequence>
<keyword evidence="22" id="KW-1185">Reference proteome</keyword>
<comment type="function">
    <text evidence="15">Carnitine acetylase is specific for short chain fatty acids. Carnitine acetylase seems to affect the flux through the pyruvate dehydrogenase complex. It may be involved as well in the transport of acetyl-CoA into mitochondria.</text>
</comment>
<evidence type="ECO:0000256" key="10">
    <source>
        <dbReference type="ARBA" id="ARBA00023128"/>
    </source>
</evidence>
<dbReference type="HOGENOM" id="CLU_013513_5_1_1"/>
<dbReference type="InterPro" id="IPR000542">
    <property type="entry name" value="Carn_acyl_trans"/>
</dbReference>
<keyword evidence="6" id="KW-0999">Mitochondrion inner membrane</keyword>
<dbReference type="GO" id="GO:0006631">
    <property type="term" value="P:fatty acid metabolic process"/>
    <property type="evidence" value="ECO:0007669"/>
    <property type="project" value="UniProtKB-KW"/>
</dbReference>
<evidence type="ECO:0000256" key="2">
    <source>
        <dbReference type="ARBA" id="ARBA00004443"/>
    </source>
</evidence>
<dbReference type="SUPFAM" id="SSF52777">
    <property type="entry name" value="CoA-dependent acyltransferases"/>
    <property type="match status" value="2"/>
</dbReference>
<evidence type="ECO:0000256" key="5">
    <source>
        <dbReference type="ARBA" id="ARBA00022679"/>
    </source>
</evidence>
<evidence type="ECO:0000256" key="3">
    <source>
        <dbReference type="ARBA" id="ARBA00005232"/>
    </source>
</evidence>
<dbReference type="GO" id="GO:0009437">
    <property type="term" value="P:carnitine metabolic process"/>
    <property type="evidence" value="ECO:0007669"/>
    <property type="project" value="TreeGrafter"/>
</dbReference>
<keyword evidence="13 21" id="KW-0012">Acyltransferase</keyword>
<dbReference type="InterPro" id="IPR023213">
    <property type="entry name" value="CAT-like_dom_sf"/>
</dbReference>
<keyword evidence="9" id="KW-0443">Lipid metabolism</keyword>
<evidence type="ECO:0000313" key="21">
    <source>
        <dbReference type="EMBL" id="EJU03250.1"/>
    </source>
</evidence>
<comment type="catalytic activity">
    <reaction evidence="14">
        <text>(R)-carnitine + acetyl-CoA = O-acetyl-(R)-carnitine + CoA</text>
        <dbReference type="Rhea" id="RHEA:21136"/>
        <dbReference type="ChEBI" id="CHEBI:16347"/>
        <dbReference type="ChEBI" id="CHEBI:57287"/>
        <dbReference type="ChEBI" id="CHEBI:57288"/>
        <dbReference type="ChEBI" id="CHEBI:57589"/>
        <dbReference type="EC" id="2.3.1.7"/>
    </reaction>
</comment>
<feature type="domain" description="Choline/carnitine acyltransferase" evidence="20">
    <location>
        <begin position="19"/>
        <end position="597"/>
    </location>
</feature>
<dbReference type="PANTHER" id="PTHR22589">
    <property type="entry name" value="CARNITINE O-ACYLTRANSFERASE"/>
    <property type="match status" value="1"/>
</dbReference>
<comment type="similarity">
    <text evidence="3">Belongs to the carnitine/choline acetyltransferase family.</text>
</comment>
<dbReference type="OMA" id="KMDGTPT"/>
<dbReference type="EC" id="2.3.1.7" evidence="16"/>
<dbReference type="EMBL" id="JH795860">
    <property type="protein sequence ID" value="EJU03250.1"/>
    <property type="molecule type" value="Genomic_DNA"/>
</dbReference>
<evidence type="ECO:0000256" key="1">
    <source>
        <dbReference type="ARBA" id="ARBA00004275"/>
    </source>
</evidence>
<dbReference type="AlphaFoldDB" id="M5G4V0"/>
<keyword evidence="5 21" id="KW-0808">Transferase</keyword>
<organism evidence="21 22">
    <name type="scientific">Dacryopinax primogenitus (strain DJM 731)</name>
    <name type="common">Brown rot fungus</name>
    <dbReference type="NCBI Taxonomy" id="1858805"/>
    <lineage>
        <taxon>Eukaryota</taxon>
        <taxon>Fungi</taxon>
        <taxon>Dikarya</taxon>
        <taxon>Basidiomycota</taxon>
        <taxon>Agaricomycotina</taxon>
        <taxon>Dacrymycetes</taxon>
        <taxon>Dacrymycetales</taxon>
        <taxon>Dacrymycetaceae</taxon>
        <taxon>Dacryopinax</taxon>
    </lineage>
</organism>
<evidence type="ECO:0000256" key="13">
    <source>
        <dbReference type="ARBA" id="ARBA00023315"/>
    </source>
</evidence>
<evidence type="ECO:0000313" key="22">
    <source>
        <dbReference type="Proteomes" id="UP000030653"/>
    </source>
</evidence>
<dbReference type="RefSeq" id="XP_040630144.1">
    <property type="nucleotide sequence ID" value="XM_040776317.1"/>
</dbReference>
<evidence type="ECO:0000256" key="16">
    <source>
        <dbReference type="ARBA" id="ARBA00066910"/>
    </source>
</evidence>
<evidence type="ECO:0000256" key="18">
    <source>
        <dbReference type="PIRSR" id="PIRSR600542-1"/>
    </source>
</evidence>
<dbReference type="InterPro" id="IPR042231">
    <property type="entry name" value="Cho/carn_acyl_trans_2"/>
</dbReference>
<evidence type="ECO:0000256" key="11">
    <source>
        <dbReference type="ARBA" id="ARBA00023136"/>
    </source>
</evidence>
<dbReference type="GeneID" id="63691379"/>
<feature type="active site" description="Proton acceptor" evidence="18">
    <location>
        <position position="325"/>
    </location>
</feature>
<dbReference type="GO" id="GO:0004092">
    <property type="term" value="F:carnitine O-acetyltransferase activity"/>
    <property type="evidence" value="ECO:0007669"/>
    <property type="project" value="UniProtKB-EC"/>
</dbReference>
<dbReference type="Proteomes" id="UP000030653">
    <property type="component" value="Unassembled WGS sequence"/>
</dbReference>
<evidence type="ECO:0000256" key="15">
    <source>
        <dbReference type="ARBA" id="ARBA00053195"/>
    </source>
</evidence>
<keyword evidence="8" id="KW-0809">Transit peptide</keyword>
<gene>
    <name evidence="21" type="ORF">DACRYDRAFT_78158</name>
</gene>
<evidence type="ECO:0000256" key="19">
    <source>
        <dbReference type="SAM" id="MobiDB-lite"/>
    </source>
</evidence>
<keyword evidence="4" id="KW-0813">Transport</keyword>
<comment type="subcellular location">
    <subcellularLocation>
        <location evidence="2">Mitochondrion inner membrane</location>
        <topology evidence="2">Peripheral membrane protein</topology>
        <orientation evidence="2">Matrix side</orientation>
    </subcellularLocation>
    <subcellularLocation>
        <location evidence="1">Peroxisome</location>
    </subcellularLocation>
</comment>
<evidence type="ECO:0000256" key="6">
    <source>
        <dbReference type="ARBA" id="ARBA00022792"/>
    </source>
</evidence>
<evidence type="ECO:0000259" key="20">
    <source>
        <dbReference type="Pfam" id="PF00755"/>
    </source>
</evidence>
<keyword evidence="10" id="KW-0496">Mitochondrion</keyword>
<protein>
    <recommendedName>
        <fullName evidence="17">Carnitine O-acetyltransferase, mitochondrial</fullName>
        <ecNumber evidence="16">2.3.1.7</ecNumber>
    </recommendedName>
</protein>
<dbReference type="InterPro" id="IPR039551">
    <property type="entry name" value="Cho/carn_acyl_trans"/>
</dbReference>
<dbReference type="Pfam" id="PF00755">
    <property type="entry name" value="Carn_acyltransf"/>
    <property type="match status" value="1"/>
</dbReference>
<dbReference type="STRING" id="1858805.M5G4V0"/>
<evidence type="ECO:0000256" key="4">
    <source>
        <dbReference type="ARBA" id="ARBA00022448"/>
    </source>
</evidence>
<proteinExistence type="inferred from homology"/>
<keyword evidence="7" id="KW-0276">Fatty acid metabolism</keyword>
<dbReference type="Gene3D" id="3.30.559.70">
    <property type="entry name" value="Choline/Carnitine o-acyltransferase, domain 2"/>
    <property type="match status" value="1"/>
</dbReference>
<dbReference type="GO" id="GO:0005777">
    <property type="term" value="C:peroxisome"/>
    <property type="evidence" value="ECO:0007669"/>
    <property type="project" value="UniProtKB-SubCell"/>
</dbReference>
<evidence type="ECO:0000256" key="12">
    <source>
        <dbReference type="ARBA" id="ARBA00023140"/>
    </source>
</evidence>